<organism evidence="1">
    <name type="scientific">marine sediment metagenome</name>
    <dbReference type="NCBI Taxonomy" id="412755"/>
    <lineage>
        <taxon>unclassified sequences</taxon>
        <taxon>metagenomes</taxon>
        <taxon>ecological metagenomes</taxon>
    </lineage>
</organism>
<name>A0A0F9IL41_9ZZZZ</name>
<accession>A0A0F9IL41</accession>
<proteinExistence type="predicted"/>
<evidence type="ECO:0000313" key="1">
    <source>
        <dbReference type="EMBL" id="KKL94495.1"/>
    </source>
</evidence>
<reference evidence="1" key="1">
    <citation type="journal article" date="2015" name="Nature">
        <title>Complex archaea that bridge the gap between prokaryotes and eukaryotes.</title>
        <authorList>
            <person name="Spang A."/>
            <person name="Saw J.H."/>
            <person name="Jorgensen S.L."/>
            <person name="Zaremba-Niedzwiedzka K."/>
            <person name="Martijn J."/>
            <person name="Lind A.E."/>
            <person name="van Eijk R."/>
            <person name="Schleper C."/>
            <person name="Guy L."/>
            <person name="Ettema T.J."/>
        </authorList>
    </citation>
    <scope>NUCLEOTIDE SEQUENCE</scope>
</reference>
<protein>
    <submittedName>
        <fullName evidence="1">Uncharacterized protein</fullName>
    </submittedName>
</protein>
<gene>
    <name evidence="1" type="ORF">LCGC14_1864100</name>
</gene>
<dbReference type="EMBL" id="LAZR01018910">
    <property type="protein sequence ID" value="KKL94495.1"/>
    <property type="molecule type" value="Genomic_DNA"/>
</dbReference>
<dbReference type="InterPro" id="IPR010995">
    <property type="entry name" value="DNA_repair_Rad51/TF_NusA_a-hlx"/>
</dbReference>
<sequence>MQLILNIPVANIETFKDMESIDEVVDIIEENIDKKFRHEPISKEDEFWGHRSNLQAWISHGYDTRILHRSFAFPLLKKLTKLGDSKAKKVYKSEIAYRFLTGNLNIIIFLLDGHYLNELTREELQVLFTDFDFNKILNEDYNKLLPLLTKLGGLKSSIPRKILKTQVEKLLLKENFQEIQYLIKKDYLKVFSEEELDCILEKFDFTILTKEDARDSFPLLKALADTGNKRAKEKFLVEFGNRMSNLINYGIGPRVKKKLNSIGIMKIEDLARNRVRHLINAGIGESTANKIVRTAREAYMDMHGFYEEYRLNHPIAKKYVLQGVDFHDSIILEKIQENIKWGRRDIKWVRELHDFNQFVDQYEDEDEHYRDDKIKKSIKIEYFNRLYGIFYKIDENGNVILLWFGRGNWIAELGRIPEDLMELSHLKYLCLLCDDRGFETLPNTIKSNDMFEVKTNPMEGDESKIDYEITIIRKGILDGYDNTMDFLIEEAFKRYS</sequence>
<dbReference type="SUPFAM" id="SSF47794">
    <property type="entry name" value="Rad51 N-terminal domain-like"/>
    <property type="match status" value="1"/>
</dbReference>
<dbReference type="Pfam" id="PF14520">
    <property type="entry name" value="HHH_5"/>
    <property type="match status" value="1"/>
</dbReference>
<comment type="caution">
    <text evidence="1">The sequence shown here is derived from an EMBL/GenBank/DDBJ whole genome shotgun (WGS) entry which is preliminary data.</text>
</comment>
<dbReference type="GO" id="GO:0000166">
    <property type="term" value="F:nucleotide binding"/>
    <property type="evidence" value="ECO:0007669"/>
    <property type="project" value="InterPro"/>
</dbReference>
<dbReference type="AlphaFoldDB" id="A0A0F9IL41"/>
<dbReference type="Gene3D" id="1.10.150.20">
    <property type="entry name" value="5' to 3' exonuclease, C-terminal subdomain"/>
    <property type="match status" value="1"/>
</dbReference>